<dbReference type="EMBL" id="JBJURJ010000020">
    <property type="protein sequence ID" value="MFM9331657.1"/>
    <property type="molecule type" value="Genomic_DNA"/>
</dbReference>
<organism evidence="1 2">
    <name type="scientific">Paenibacillus mesotrionivorans</name>
    <dbReference type="NCBI Taxonomy" id="3160968"/>
    <lineage>
        <taxon>Bacteria</taxon>
        <taxon>Bacillati</taxon>
        <taxon>Bacillota</taxon>
        <taxon>Bacilli</taxon>
        <taxon>Bacillales</taxon>
        <taxon>Paenibacillaceae</taxon>
        <taxon>Paenibacillus</taxon>
    </lineage>
</organism>
<protein>
    <submittedName>
        <fullName evidence="1">RHS repeat domain-containing protein</fullName>
    </submittedName>
</protein>
<evidence type="ECO:0000313" key="2">
    <source>
        <dbReference type="Proteomes" id="UP001631969"/>
    </source>
</evidence>
<gene>
    <name evidence="1" type="ORF">ACI1P1_25485</name>
</gene>
<accession>A0ACC7P4R4</accession>
<name>A0ACC7P4R4_9BACL</name>
<evidence type="ECO:0000313" key="1">
    <source>
        <dbReference type="EMBL" id="MFM9331657.1"/>
    </source>
</evidence>
<dbReference type="Proteomes" id="UP001631969">
    <property type="component" value="Unassembled WGS sequence"/>
</dbReference>
<comment type="caution">
    <text evidence="1">The sequence shown here is derived from an EMBL/GenBank/DDBJ whole genome shotgun (WGS) entry which is preliminary data.</text>
</comment>
<keyword evidence="2" id="KW-1185">Reference proteome</keyword>
<proteinExistence type="predicted"/>
<reference evidence="1" key="1">
    <citation type="submission" date="2024-12" db="EMBL/GenBank/DDBJ databases">
        <authorList>
            <person name="Wu N."/>
        </authorList>
    </citation>
    <scope>NUCLEOTIDE SEQUENCE</scope>
    <source>
        <strain evidence="1">P15</strain>
    </source>
</reference>
<sequence length="1673" mass="187889">MNKFLRFFSTFLFLLCISIGLSAYAHAAVYGDDNVINGLFTQESINQTNKSQYADRSGSENIDEVTGSLTWKSNQIQLPGIEGLDLSIGVMYQSNYAFGYMRHYNSSGQIKKYNYLISRYDLGQGWSFRFPSVQLADGYTYYHTGEGPIYRVDFGATGAVESYTHLLGYQGKDVQFLADAQGTFSNGQATSAFYVEYDSKKREYFAADGRLLGIVDRYGNTLTFQHQDRVTYDGQTNNVISSIKDSVGRTISFTYTTNLQTVTDEEFSNANGEKITVTVNDPSGNFVESVIYTKWRQPMKFNENPDGYAPYLWSIKNQNSEYTYFEYETKVGRFDHRYKSYDYSGWNSYFLLNEISADRTRFKYQHELTNRNLGPSGISEDFRVTQRYTQLVKSTGATGDYNHLNYTYTNDYSGYPGYSNPYDLPASYTFSSQSKLQSNTRTNGLTSISTYNGKQQPTVKETRTSAVSRKFTSYLAFHSTFTQLPTDLQITEYDIGDTDATASKLFVAKTYTDWGAVATETKPLIRSEMDNPRTKSQYSTTFIYEPNYHQVESKKLYQNYDKQLIDSYTYDGNGRLRTHINPKGEVTTTWYETIDSNGNVMDNSTQASTVLKGKVRKVVTSKPIEDGKASQSITRYSAETQYAFPSEVTTTFTTSDSNGQPLVQTIKKSMSYNLGTGLLQEESDGNNNKTAYTYDVLGRVLSVKYPEFTNNSGERYAVSDIYEYGVINDTTLVMDDPENSSLRELRLYSYRKYTRLSNNTLTKLNQAYSYYDGMGNVRKISQHDPQTNTFKDTRYHYDDQGRVAYVRDAMENISMAAYDMWGNQDEVIDAFGNLYKTERQLKPIRRITGYFVAAADMEDYRSDPTRLDLKSQYVERDFDLWGQLRFVRTFKDWPNRSQPITEEYVYDIAGNISSYLDPNNNISDFGKTKNYYYDALNRVISIRDALGQYTNIEYNALGKIKRMYMERGGESVQLNTKQYNEIGGLQSKADPTGATETYTYNNLGQLIGSKDRMGATTASLYDTQGRMISNLTVRDSINQEIKTNIGSDGILFDTTEIFLNGLNTSKITTGMDTNKRVSSINQTANNYRSSLNLTYNGINQITKQVNGVAGFTVNFQYNRNRLDKVQVNGQNIVDNSDQANVRYTYYPNGQVDTITYPPLLDGSIVSSKYTYDAQGRIKTLVNSKGGSSLSSYTYDYDFNGNITSINEDTLLGNRSSTYTYDKLNRLEGITRSDGSTSRYTYDLLGNRKTQEDTRSLLFSMEDNVNNYDIYNRLVDVAKGDTTTSLAYSADGLRYKKTNGGETIQYQYNALAQVIAESNGNNATEANYVRGDRLLVKKEAATGKSYYYLYNGHGDVNMMIDTNGVVVNQYQYDEWGNLLINEETVPNSFKYAGEIYDAESGLYYLRARYYDPSVGRFINQDMYEGDITNPLSLNLYTYVHNNPLIYSDPTGNWCTSADGKYSLPGGCNGGIEGQKDVEKDVGTSKYSKDSNHNDSWIIWNGVRMEKYEYTSSKENVTVEIAIETGKGAADAALGKPLSDAINNLNKGTAARIPYTHAGPYSGTAMKYTPPLKSVSFASTAIKVAGPIALGSYVYHIGEDINKYEGSDLFYATIITTLSDGVSVGAGMMIAAAGAAAVAAGAEVIIAGGLVIVAGGVAGYLIGEVGDWIKGTFVK</sequence>